<dbReference type="GO" id="GO:0045332">
    <property type="term" value="P:phospholipid translocation"/>
    <property type="evidence" value="ECO:0007669"/>
    <property type="project" value="TreeGrafter"/>
</dbReference>
<evidence type="ECO:0000256" key="4">
    <source>
        <dbReference type="SAM" id="Phobius"/>
    </source>
</evidence>
<organism evidence="6 7">
    <name type="scientific">Gonapodya prolifera (strain JEL478)</name>
    <name type="common">Monoblepharis prolifera</name>
    <dbReference type="NCBI Taxonomy" id="1344416"/>
    <lineage>
        <taxon>Eukaryota</taxon>
        <taxon>Fungi</taxon>
        <taxon>Fungi incertae sedis</taxon>
        <taxon>Chytridiomycota</taxon>
        <taxon>Chytridiomycota incertae sedis</taxon>
        <taxon>Monoblepharidomycetes</taxon>
        <taxon>Monoblepharidales</taxon>
        <taxon>Gonapodyaceae</taxon>
        <taxon>Gonapodya</taxon>
    </lineage>
</organism>
<keyword evidence="4" id="KW-1133">Transmembrane helix</keyword>
<dbReference type="EMBL" id="KQ965782">
    <property type="protein sequence ID" value="KXS13017.1"/>
    <property type="molecule type" value="Genomic_DNA"/>
</dbReference>
<keyword evidence="4" id="KW-0812">Transmembrane</keyword>
<evidence type="ECO:0000313" key="6">
    <source>
        <dbReference type="EMBL" id="KXS13017.1"/>
    </source>
</evidence>
<dbReference type="PANTHER" id="PTHR24092">
    <property type="entry name" value="PROBABLE PHOSPHOLIPID-TRANSPORTING ATPASE"/>
    <property type="match status" value="1"/>
</dbReference>
<feature type="transmembrane region" description="Helical" evidence="4">
    <location>
        <begin position="207"/>
        <end position="227"/>
    </location>
</feature>
<feature type="transmembrane region" description="Helical" evidence="4">
    <location>
        <begin position="144"/>
        <end position="165"/>
    </location>
</feature>
<dbReference type="OrthoDB" id="3012599at2759"/>
<proteinExistence type="predicted"/>
<evidence type="ECO:0000259" key="5">
    <source>
        <dbReference type="Pfam" id="PF16212"/>
    </source>
</evidence>
<keyword evidence="3" id="KW-0460">Magnesium</keyword>
<keyword evidence="2" id="KW-0479">Metal-binding</keyword>
<evidence type="ECO:0000256" key="3">
    <source>
        <dbReference type="ARBA" id="ARBA00022842"/>
    </source>
</evidence>
<feature type="transmembrane region" description="Helical" evidence="4">
    <location>
        <begin position="247"/>
        <end position="269"/>
    </location>
</feature>
<evidence type="ECO:0000313" key="7">
    <source>
        <dbReference type="Proteomes" id="UP000070544"/>
    </source>
</evidence>
<gene>
    <name evidence="6" type="ORF">M427DRAFT_71611</name>
</gene>
<accession>A0A139A8G2</accession>
<dbReference type="STRING" id="1344416.A0A139A8G2"/>
<dbReference type="AlphaFoldDB" id="A0A139A8G2"/>
<feature type="transmembrane region" description="Helical" evidence="4">
    <location>
        <begin position="171"/>
        <end position="195"/>
    </location>
</feature>
<protein>
    <recommendedName>
        <fullName evidence="5">P-type ATPase C-terminal domain-containing protein</fullName>
    </recommendedName>
</protein>
<dbReference type="Pfam" id="PF16212">
    <property type="entry name" value="PhoLip_ATPase_C"/>
    <property type="match status" value="1"/>
</dbReference>
<dbReference type="GO" id="GO:0046872">
    <property type="term" value="F:metal ion binding"/>
    <property type="evidence" value="ECO:0007669"/>
    <property type="project" value="UniProtKB-KW"/>
</dbReference>
<dbReference type="InterPro" id="IPR023214">
    <property type="entry name" value="HAD_sf"/>
</dbReference>
<dbReference type="Proteomes" id="UP000070544">
    <property type="component" value="Unassembled WGS sequence"/>
</dbReference>
<dbReference type="GO" id="GO:0140326">
    <property type="term" value="F:ATPase-coupled intramembrane lipid transporter activity"/>
    <property type="evidence" value="ECO:0007669"/>
    <property type="project" value="TreeGrafter"/>
</dbReference>
<dbReference type="SUPFAM" id="SSF56784">
    <property type="entry name" value="HAD-like"/>
    <property type="match status" value="1"/>
</dbReference>
<feature type="domain" description="P-type ATPase C-terminal" evidence="5">
    <location>
        <begin position="88"/>
        <end position="271"/>
    </location>
</feature>
<dbReference type="GO" id="GO:0005886">
    <property type="term" value="C:plasma membrane"/>
    <property type="evidence" value="ECO:0007669"/>
    <property type="project" value="TreeGrafter"/>
</dbReference>
<evidence type="ECO:0000256" key="1">
    <source>
        <dbReference type="ARBA" id="ARBA00004141"/>
    </source>
</evidence>
<name>A0A139A8G2_GONPJ</name>
<sequence>MASLGSNKNKGMSGDLTELQRLFLELGTRCNSVLCCRVTPLQKAQVVTLVRAFIHKVTLAIGDGANDVTMIQAAHVGIGIMGREGAQQNPYNELFRLAYNVTLVSLSPIIISIFEQNVEQEKLEQYPEAYREVQAGVDWNFRTGFVFIFESLWVCIAIFLPTLALVGDGDIAATGLTIGFYNLIWFLSAAIFMAVTYKFALVTRHWTIMHVGAITLSVFLLVIAVYLNVGLAYVDKSSPGDLATIPAFYFYLFLVPLAVQLPGMVGAVLRDNVGAVPDYVVLREEAYVQRSEMKRGGMRTGAAGANAGFIA</sequence>
<evidence type="ECO:0000256" key="2">
    <source>
        <dbReference type="ARBA" id="ARBA00022723"/>
    </source>
</evidence>
<dbReference type="Gene3D" id="3.40.50.1000">
    <property type="entry name" value="HAD superfamily/HAD-like"/>
    <property type="match status" value="1"/>
</dbReference>
<reference evidence="6 7" key="1">
    <citation type="journal article" date="2015" name="Genome Biol. Evol.">
        <title>Phylogenomic analyses indicate that early fungi evolved digesting cell walls of algal ancestors of land plants.</title>
        <authorList>
            <person name="Chang Y."/>
            <person name="Wang S."/>
            <person name="Sekimoto S."/>
            <person name="Aerts A.L."/>
            <person name="Choi C."/>
            <person name="Clum A."/>
            <person name="LaButti K.M."/>
            <person name="Lindquist E.A."/>
            <person name="Yee Ngan C."/>
            <person name="Ohm R.A."/>
            <person name="Salamov A.A."/>
            <person name="Grigoriev I.V."/>
            <person name="Spatafora J.W."/>
            <person name="Berbee M.L."/>
        </authorList>
    </citation>
    <scope>NUCLEOTIDE SEQUENCE [LARGE SCALE GENOMIC DNA]</scope>
    <source>
        <strain evidence="6 7">JEL478</strain>
    </source>
</reference>
<dbReference type="InterPro" id="IPR036412">
    <property type="entry name" value="HAD-like_sf"/>
</dbReference>
<keyword evidence="7" id="KW-1185">Reference proteome</keyword>
<comment type="subcellular location">
    <subcellularLocation>
        <location evidence="1">Membrane</location>
        <topology evidence="1">Multi-pass membrane protein</topology>
    </subcellularLocation>
</comment>
<dbReference type="InterPro" id="IPR032630">
    <property type="entry name" value="P_typ_ATPase_c"/>
</dbReference>
<keyword evidence="4" id="KW-0472">Membrane</keyword>